<dbReference type="STRING" id="1429043.X474_02025"/>
<sequence>MSLLEIKDACKRFGGVQAISEVSFRVEQGEILGLIGPNGAGKTTLFNLITGAIQMDRGSVLWDGREITGLRPDLACKAGISRTFQVTRPFGRMTCLENVYVPLLENQPNLKGKARQQESARLLGVTGLAGKEAWLAESLNLIDKKRLELARALAAGPRLILLDEVLGGLNTMEMQDALKLIKSIRDEYEMTVVWIEHIMGAIMSVCERVLVLDMGRLICQGEPGVVCQDPAVIEAYLGEQADA</sequence>
<dbReference type="InterPro" id="IPR051120">
    <property type="entry name" value="ABC_AA/LPS_Transport"/>
</dbReference>
<dbReference type="Pfam" id="PF12399">
    <property type="entry name" value="BCA_ABC_TP_C"/>
    <property type="match status" value="1"/>
</dbReference>
<comment type="caution">
    <text evidence="5">The sequence shown here is derived from an EMBL/GenBank/DDBJ whole genome shotgun (WGS) entry which is preliminary data.</text>
</comment>
<gene>
    <name evidence="5" type="ORF">X474_02025</name>
</gene>
<dbReference type="InParanoid" id="A0A0D2HZ64"/>
<dbReference type="Proteomes" id="UP000032233">
    <property type="component" value="Unassembled WGS sequence"/>
</dbReference>
<keyword evidence="2" id="KW-0547">Nucleotide-binding</keyword>
<evidence type="ECO:0000256" key="2">
    <source>
        <dbReference type="ARBA" id="ARBA00022741"/>
    </source>
</evidence>
<keyword evidence="1" id="KW-0813">Transport</keyword>
<dbReference type="GO" id="GO:0005304">
    <property type="term" value="F:L-valine transmembrane transporter activity"/>
    <property type="evidence" value="ECO:0007669"/>
    <property type="project" value="TreeGrafter"/>
</dbReference>
<evidence type="ECO:0000259" key="4">
    <source>
        <dbReference type="PROSITE" id="PS50893"/>
    </source>
</evidence>
<accession>A0A0D2HZ64</accession>
<dbReference type="GO" id="GO:0015188">
    <property type="term" value="F:L-isoleucine transmembrane transporter activity"/>
    <property type="evidence" value="ECO:0007669"/>
    <property type="project" value="TreeGrafter"/>
</dbReference>
<dbReference type="GO" id="GO:0005886">
    <property type="term" value="C:plasma membrane"/>
    <property type="evidence" value="ECO:0007669"/>
    <property type="project" value="TreeGrafter"/>
</dbReference>
<reference evidence="5 6" key="1">
    <citation type="submission" date="2013-11" db="EMBL/GenBank/DDBJ databases">
        <title>Metagenomic analysis of a methanogenic consortium involved in long chain n-alkane degradation.</title>
        <authorList>
            <person name="Davidova I.A."/>
            <person name="Callaghan A.V."/>
            <person name="Wawrik B."/>
            <person name="Pruitt S."/>
            <person name="Marks C."/>
            <person name="Duncan K.E."/>
            <person name="Suflita J.M."/>
        </authorList>
    </citation>
    <scope>NUCLEOTIDE SEQUENCE [LARGE SCALE GENOMIC DNA]</scope>
    <source>
        <strain evidence="5 6">SPR</strain>
    </source>
</reference>
<dbReference type="PANTHER" id="PTHR45772">
    <property type="entry name" value="CONSERVED COMPONENT OF ABC TRANSPORTER FOR NATURAL AMINO ACIDS-RELATED"/>
    <property type="match status" value="1"/>
</dbReference>
<dbReference type="InterPro" id="IPR027417">
    <property type="entry name" value="P-loop_NTPase"/>
</dbReference>
<dbReference type="GO" id="GO:0015808">
    <property type="term" value="P:L-alanine transport"/>
    <property type="evidence" value="ECO:0007669"/>
    <property type="project" value="TreeGrafter"/>
</dbReference>
<evidence type="ECO:0000256" key="1">
    <source>
        <dbReference type="ARBA" id="ARBA00022448"/>
    </source>
</evidence>
<dbReference type="EMBL" id="AZAC01000002">
    <property type="protein sequence ID" value="KIX15523.1"/>
    <property type="molecule type" value="Genomic_DNA"/>
</dbReference>
<feature type="domain" description="ABC transporter" evidence="4">
    <location>
        <begin position="4"/>
        <end position="239"/>
    </location>
</feature>
<keyword evidence="3 5" id="KW-0067">ATP-binding</keyword>
<dbReference type="Gene3D" id="3.40.50.300">
    <property type="entry name" value="P-loop containing nucleotide triphosphate hydrolases"/>
    <property type="match status" value="1"/>
</dbReference>
<dbReference type="GO" id="GO:1903805">
    <property type="term" value="P:L-valine import across plasma membrane"/>
    <property type="evidence" value="ECO:0007669"/>
    <property type="project" value="TreeGrafter"/>
</dbReference>
<dbReference type="InterPro" id="IPR003439">
    <property type="entry name" value="ABC_transporter-like_ATP-bd"/>
</dbReference>
<dbReference type="GO" id="GO:0015192">
    <property type="term" value="F:L-phenylalanine transmembrane transporter activity"/>
    <property type="evidence" value="ECO:0007669"/>
    <property type="project" value="TreeGrafter"/>
</dbReference>
<dbReference type="InterPro" id="IPR032823">
    <property type="entry name" value="BCA_ABC_TP_C"/>
</dbReference>
<organism evidence="5 6">
    <name type="scientific">Dethiosulfatarculus sandiegensis</name>
    <dbReference type="NCBI Taxonomy" id="1429043"/>
    <lineage>
        <taxon>Bacteria</taxon>
        <taxon>Pseudomonadati</taxon>
        <taxon>Thermodesulfobacteriota</taxon>
        <taxon>Desulfarculia</taxon>
        <taxon>Desulfarculales</taxon>
        <taxon>Desulfarculaceae</taxon>
        <taxon>Dethiosulfatarculus</taxon>
    </lineage>
</organism>
<evidence type="ECO:0000313" key="5">
    <source>
        <dbReference type="EMBL" id="KIX15523.1"/>
    </source>
</evidence>
<dbReference type="OrthoDB" id="5405085at2"/>
<keyword evidence="6" id="KW-1185">Reference proteome</keyword>
<dbReference type="CDD" id="cd03219">
    <property type="entry name" value="ABC_Mj1267_LivG_branched"/>
    <property type="match status" value="1"/>
</dbReference>
<dbReference type="SMART" id="SM00382">
    <property type="entry name" value="AAA"/>
    <property type="match status" value="1"/>
</dbReference>
<dbReference type="InterPro" id="IPR003593">
    <property type="entry name" value="AAA+_ATPase"/>
</dbReference>
<dbReference type="AlphaFoldDB" id="A0A0D2HZ64"/>
<evidence type="ECO:0000313" key="6">
    <source>
        <dbReference type="Proteomes" id="UP000032233"/>
    </source>
</evidence>
<dbReference type="GO" id="GO:1903806">
    <property type="term" value="P:L-isoleucine import across plasma membrane"/>
    <property type="evidence" value="ECO:0007669"/>
    <property type="project" value="TreeGrafter"/>
</dbReference>
<dbReference type="PATRIC" id="fig|1429043.3.peg.425"/>
<evidence type="ECO:0000256" key="3">
    <source>
        <dbReference type="ARBA" id="ARBA00022840"/>
    </source>
</evidence>
<dbReference type="GO" id="GO:0005524">
    <property type="term" value="F:ATP binding"/>
    <property type="evidence" value="ECO:0007669"/>
    <property type="project" value="UniProtKB-KW"/>
</dbReference>
<dbReference type="SUPFAM" id="SSF52540">
    <property type="entry name" value="P-loop containing nucleoside triphosphate hydrolases"/>
    <property type="match status" value="1"/>
</dbReference>
<protein>
    <submittedName>
        <fullName evidence="5">Branched-chain amino acid ABC transporter ATP-binding protein</fullName>
    </submittedName>
</protein>
<dbReference type="PANTHER" id="PTHR45772:SF7">
    <property type="entry name" value="AMINO ACID ABC TRANSPORTER ATP-BINDING PROTEIN"/>
    <property type="match status" value="1"/>
</dbReference>
<dbReference type="GO" id="GO:0016887">
    <property type="term" value="F:ATP hydrolysis activity"/>
    <property type="evidence" value="ECO:0007669"/>
    <property type="project" value="InterPro"/>
</dbReference>
<dbReference type="PROSITE" id="PS50893">
    <property type="entry name" value="ABC_TRANSPORTER_2"/>
    <property type="match status" value="1"/>
</dbReference>
<dbReference type="GO" id="GO:0042941">
    <property type="term" value="P:D-alanine transmembrane transport"/>
    <property type="evidence" value="ECO:0007669"/>
    <property type="project" value="TreeGrafter"/>
</dbReference>
<name>A0A0D2HZ64_9BACT</name>
<proteinExistence type="predicted"/>
<dbReference type="Pfam" id="PF00005">
    <property type="entry name" value="ABC_tran"/>
    <property type="match status" value="1"/>
</dbReference>